<dbReference type="InterPro" id="IPR001680">
    <property type="entry name" value="WD40_rpt"/>
</dbReference>
<dbReference type="VEuPathDB" id="ToxoDB:TGP89_262650"/>
<name>A0A086JSJ5_TOXGO</name>
<feature type="compositionally biased region" description="Basic and acidic residues" evidence="4">
    <location>
        <begin position="834"/>
        <end position="845"/>
    </location>
</feature>
<dbReference type="OrthoDB" id="347441at2759"/>
<dbReference type="InterPro" id="IPR015943">
    <property type="entry name" value="WD40/YVTN_repeat-like_dom_sf"/>
</dbReference>
<keyword evidence="2" id="KW-0677">Repeat</keyword>
<organism evidence="5 6">
    <name type="scientific">Toxoplasma gondii p89</name>
    <dbReference type="NCBI Taxonomy" id="943119"/>
    <lineage>
        <taxon>Eukaryota</taxon>
        <taxon>Sar</taxon>
        <taxon>Alveolata</taxon>
        <taxon>Apicomplexa</taxon>
        <taxon>Conoidasida</taxon>
        <taxon>Coccidia</taxon>
        <taxon>Eucoccidiorida</taxon>
        <taxon>Eimeriorina</taxon>
        <taxon>Sarcocystidae</taxon>
        <taxon>Toxoplasma</taxon>
    </lineage>
</organism>
<dbReference type="SUPFAM" id="SSF50978">
    <property type="entry name" value="WD40 repeat-like"/>
    <property type="match status" value="1"/>
</dbReference>
<sequence>MPWQRSFISSSLAASESPDRFGREFLSAALHASAFRCPPPASVSDENLSPRGAKSEDEAAGGTLCRAALVSPRVTSLLSDAQLDACRHGLASRTRSSSTLHRAISTPPRNLRRAGDSHLVRAQLPNPPDCAWFGLGEKEKTEKARPRWSALDVLLSEDVLRYVLAYCGPREAAALAAVSPVCRGAMTVASLDPLWYAWWLDRQFHFWPHTQVPPDVLPCSQPLKVEDAGCDSPDGGASRKPSGAAGETVTPRCRDADLAARSARDSKPSNAASGADSVPPRGSGCPGSSAELRAEGDFFRSSFLENGLPVHLLGRTPKSPFITGNLEIEGWPPSTPPLILGLGPHSGLWRRQFLWSVRTLHNWATGRCQRFQVPSSDHSLLSVALHPSYQSPLCSCRAVQSVFSAELQRRRSRRSSFVSERRASRAGSTAREVSELACGPCNGEVGPVSPDVPRECSTSLSRLPPSAIKQGELSDPQEALRHHPPPCFDLVEDSARDLSGTRSQGPGFCGAEVQRDDNFRASFGEAPVSTRRRSGGSARRGASAKEEFGEAWGEGRMDLNDEQEFPVSVGFTFEPRFFSVHEGLDAVLEQRSCFFTASADRVAVYEHAKSCSAPLSARQEKEPTRLKERQSRSQALSPSLGPRAQPDVHSTLLNSPALTPVLAPASKSRERTISDLDSYEIYLWNQTGCAPNNVKNRTSGAGSLGSREAADFGSARGLSSSSEAFSGQAIGLSACAAGSQGANVRRGKTRSKKPSGSGRKPCPGFPESPSLSPVEAMNERERPRSCSSPPPFALEPALNPVPDSEEGPGDRSESRRKARLLAADGGFGDTPGDQGREKGSERTWKEFSLPQGGLPSRSAHAEGSQKHRGDRGCSMPSTPACMRPLSACSRPPVHELSRFARGSATLLSCRIHTETGRMACTIGTAAVMETAGETRVGGRRRRKCGGVGGATGAASVCEGRVYDLHSGQLVCSLGIDGNGLHPLQFRYAFSDDAGLLFGFDRWHREFVCWNLASLYEGQISLDAAAIIAAHADGILAMDAAGCGPGIHSATGDCRVLVGSRDDTISLYAADPFVRLQTFSGHEGEVSAVCWLARTPCNDEAASGCLCSRRQQTTVFASGAYDALVKIWDVRQKPSAGVHRDRQLTLLEHHSRISSIAAAGPDQRMLVTGDTDGVVKLWDLRRCTKSVCTVQYDGPVTELHANAALCLVCVSSRRGKDGLYVMDFSGDVPV</sequence>
<evidence type="ECO:0000256" key="4">
    <source>
        <dbReference type="SAM" id="MobiDB-lite"/>
    </source>
</evidence>
<dbReference type="EMBL" id="AEYI02001621">
    <property type="protein sequence ID" value="KFG35113.1"/>
    <property type="molecule type" value="Genomic_DNA"/>
</dbReference>
<feature type="region of interest" description="Disordered" evidence="4">
    <location>
        <begin position="228"/>
        <end position="289"/>
    </location>
</feature>
<proteinExistence type="predicted"/>
<dbReference type="InterPro" id="IPR053299">
    <property type="entry name" value="ASTRA_WD_repeat"/>
</dbReference>
<dbReference type="Pfam" id="PF00400">
    <property type="entry name" value="WD40"/>
    <property type="match status" value="2"/>
</dbReference>
<dbReference type="Gene3D" id="2.130.10.10">
    <property type="entry name" value="YVTN repeat-like/Quinoprotein amine dehydrogenase"/>
    <property type="match status" value="1"/>
</dbReference>
<feature type="region of interest" description="Disordered" evidence="4">
    <location>
        <begin position="737"/>
        <end position="876"/>
    </location>
</feature>
<protein>
    <submittedName>
        <fullName evidence="5">WD domain, G-beta repeat-containing protein</fullName>
    </submittedName>
</protein>
<keyword evidence="1 3" id="KW-0853">WD repeat</keyword>
<feature type="repeat" description="WD" evidence="3">
    <location>
        <begin position="1146"/>
        <end position="1180"/>
    </location>
</feature>
<gene>
    <name evidence="5" type="ORF">TGP89_262650</name>
</gene>
<accession>A0A086JSJ5</accession>
<dbReference type="PROSITE" id="PS00678">
    <property type="entry name" value="WD_REPEATS_1"/>
    <property type="match status" value="1"/>
</dbReference>
<evidence type="ECO:0000313" key="5">
    <source>
        <dbReference type="EMBL" id="KFG35113.1"/>
    </source>
</evidence>
<feature type="compositionally biased region" description="Basic and acidic residues" evidence="4">
    <location>
        <begin position="859"/>
        <end position="871"/>
    </location>
</feature>
<feature type="region of interest" description="Disordered" evidence="4">
    <location>
        <begin position="527"/>
        <end position="547"/>
    </location>
</feature>
<reference evidence="5 6" key="1">
    <citation type="submission" date="2014-03" db="EMBL/GenBank/DDBJ databases">
        <authorList>
            <person name="Sibley D."/>
            <person name="Venepally P."/>
            <person name="Karamycheva S."/>
            <person name="Hadjithomas M."/>
            <person name="Khan A."/>
            <person name="Brunk B."/>
            <person name="Roos D."/>
            <person name="Caler E."/>
            <person name="Lorenzi H."/>
        </authorList>
    </citation>
    <scope>NUCLEOTIDE SEQUENCE [LARGE SCALE GENOMIC DNA]</scope>
    <source>
        <strain evidence="6">p89</strain>
    </source>
</reference>
<dbReference type="AlphaFoldDB" id="A0A086JSJ5"/>
<dbReference type="InterPro" id="IPR036322">
    <property type="entry name" value="WD40_repeat_dom_sf"/>
</dbReference>
<evidence type="ECO:0000256" key="1">
    <source>
        <dbReference type="ARBA" id="ARBA00022574"/>
    </source>
</evidence>
<dbReference type="InterPro" id="IPR019775">
    <property type="entry name" value="WD40_repeat_CS"/>
</dbReference>
<dbReference type="Proteomes" id="UP000028828">
    <property type="component" value="Unassembled WGS sequence"/>
</dbReference>
<evidence type="ECO:0000313" key="6">
    <source>
        <dbReference type="Proteomes" id="UP000028828"/>
    </source>
</evidence>
<evidence type="ECO:0000256" key="2">
    <source>
        <dbReference type="ARBA" id="ARBA00022737"/>
    </source>
</evidence>
<dbReference type="PROSITE" id="PS50294">
    <property type="entry name" value="WD_REPEATS_REGION"/>
    <property type="match status" value="1"/>
</dbReference>
<feature type="compositionally biased region" description="Basic and acidic residues" evidence="4">
    <location>
        <begin position="252"/>
        <end position="267"/>
    </location>
</feature>
<dbReference type="SMART" id="SM00320">
    <property type="entry name" value="WD40"/>
    <property type="match status" value="3"/>
</dbReference>
<evidence type="ECO:0000256" key="3">
    <source>
        <dbReference type="PROSITE-ProRule" id="PRU00221"/>
    </source>
</evidence>
<feature type="region of interest" description="Disordered" evidence="4">
    <location>
        <begin position="612"/>
        <end position="652"/>
    </location>
</feature>
<dbReference type="PROSITE" id="PS50082">
    <property type="entry name" value="WD_REPEATS_2"/>
    <property type="match status" value="1"/>
</dbReference>
<feature type="compositionally biased region" description="Basic and acidic residues" evidence="4">
    <location>
        <begin position="618"/>
        <end position="631"/>
    </location>
</feature>
<dbReference type="PANTHER" id="PTHR44156">
    <property type="entry name" value="SUPERNUMERARY LIMBS, ISOFORM B-RELATED"/>
    <property type="match status" value="1"/>
</dbReference>
<comment type="caution">
    <text evidence="5">The sequence shown here is derived from an EMBL/GenBank/DDBJ whole genome shotgun (WGS) entry which is preliminary data.</text>
</comment>